<dbReference type="EMBL" id="CP060713">
    <property type="protein sequence ID" value="QNN51556.1"/>
    <property type="molecule type" value="Genomic_DNA"/>
</dbReference>
<keyword evidence="5" id="KW-1185">Reference proteome</keyword>
<dbReference type="Gene3D" id="1.20.1260.10">
    <property type="match status" value="1"/>
</dbReference>
<name>A0A7G9R7I1_9ACTN</name>
<protein>
    <submittedName>
        <fullName evidence="4">DUF305 domain-containing protein</fullName>
    </submittedName>
</protein>
<dbReference type="PROSITE" id="PS51257">
    <property type="entry name" value="PROKAR_LIPOPROTEIN"/>
    <property type="match status" value="1"/>
</dbReference>
<evidence type="ECO:0000259" key="3">
    <source>
        <dbReference type="Pfam" id="PF03713"/>
    </source>
</evidence>
<feature type="signal peptide" evidence="2">
    <location>
        <begin position="1"/>
        <end position="23"/>
    </location>
</feature>
<dbReference type="InterPro" id="IPR012347">
    <property type="entry name" value="Ferritin-like"/>
</dbReference>
<proteinExistence type="predicted"/>
<feature type="region of interest" description="Disordered" evidence="1">
    <location>
        <begin position="100"/>
        <end position="122"/>
    </location>
</feature>
<reference evidence="4 5" key="1">
    <citation type="submission" date="2020-08" db="EMBL/GenBank/DDBJ databases">
        <title>Genome sequence of Nocardioides mesophilus KACC 16243T.</title>
        <authorList>
            <person name="Hyun D.-W."/>
            <person name="Bae J.-W."/>
        </authorList>
    </citation>
    <scope>NUCLEOTIDE SEQUENCE [LARGE SCALE GENOMIC DNA]</scope>
    <source>
        <strain evidence="4 5">KACC 16243</strain>
    </source>
</reference>
<feature type="domain" description="DUF305" evidence="3">
    <location>
        <begin position="35"/>
        <end position="195"/>
    </location>
</feature>
<dbReference type="InterPro" id="IPR005183">
    <property type="entry name" value="DUF305_CopM-like"/>
</dbReference>
<organism evidence="4 5">
    <name type="scientific">Nocardioides mesophilus</name>
    <dbReference type="NCBI Taxonomy" id="433659"/>
    <lineage>
        <taxon>Bacteria</taxon>
        <taxon>Bacillati</taxon>
        <taxon>Actinomycetota</taxon>
        <taxon>Actinomycetes</taxon>
        <taxon>Propionibacteriales</taxon>
        <taxon>Nocardioidaceae</taxon>
        <taxon>Nocardioides</taxon>
    </lineage>
</organism>
<dbReference type="Proteomes" id="UP000515947">
    <property type="component" value="Chromosome"/>
</dbReference>
<evidence type="ECO:0000256" key="1">
    <source>
        <dbReference type="SAM" id="MobiDB-lite"/>
    </source>
</evidence>
<dbReference type="PANTHER" id="PTHR36933">
    <property type="entry name" value="SLL0788 PROTEIN"/>
    <property type="match status" value="1"/>
</dbReference>
<dbReference type="PANTHER" id="PTHR36933:SF1">
    <property type="entry name" value="SLL0788 PROTEIN"/>
    <property type="match status" value="1"/>
</dbReference>
<accession>A0A7G9R7I1</accession>
<dbReference type="Pfam" id="PF03713">
    <property type="entry name" value="DUF305"/>
    <property type="match status" value="1"/>
</dbReference>
<evidence type="ECO:0000313" key="5">
    <source>
        <dbReference type="Proteomes" id="UP000515947"/>
    </source>
</evidence>
<evidence type="ECO:0000256" key="2">
    <source>
        <dbReference type="SAM" id="SignalP"/>
    </source>
</evidence>
<evidence type="ECO:0000313" key="4">
    <source>
        <dbReference type="EMBL" id="QNN51556.1"/>
    </source>
</evidence>
<keyword evidence="2" id="KW-0732">Signal</keyword>
<dbReference type="RefSeq" id="WP_187577392.1">
    <property type="nucleotide sequence ID" value="NZ_CP060713.1"/>
</dbReference>
<feature type="chain" id="PRO_5039065333" evidence="2">
    <location>
        <begin position="24"/>
        <end position="199"/>
    </location>
</feature>
<feature type="compositionally biased region" description="Basic and acidic residues" evidence="1">
    <location>
        <begin position="105"/>
        <end position="116"/>
    </location>
</feature>
<dbReference type="KEGG" id="nmes:H9L09_13325"/>
<sequence length="199" mass="21557">MRSFVIRTTTTRLGVLLSGLLLAGCGTGEDHNDADVEFATDMIGHHAQAIEMANYTIGRDGLDPRITELAEDIRVSQTEEIDAMSAWLEEWEEPVPETGFATGDGHSHSEGGHDDGGDGTTGMPGMMGEAEMERLAQAPDRVFEDLWLQMMIAHHEGAVEMAGRVLEQGESEDVATLASDVRTAQAEEIEAMRGWRTAG</sequence>
<dbReference type="AlphaFoldDB" id="A0A7G9R7I1"/>
<gene>
    <name evidence="4" type="ORF">H9L09_13325</name>
</gene>